<dbReference type="Proteomes" id="UP000785200">
    <property type="component" value="Unassembled WGS sequence"/>
</dbReference>
<feature type="compositionally biased region" description="Polar residues" evidence="1">
    <location>
        <begin position="913"/>
        <end position="929"/>
    </location>
</feature>
<keyword evidence="3" id="KW-1185">Reference proteome</keyword>
<proteinExistence type="predicted"/>
<evidence type="ECO:0000313" key="2">
    <source>
        <dbReference type="EMBL" id="KAG0649945.1"/>
    </source>
</evidence>
<protein>
    <recommendedName>
        <fullName evidence="4">BTB domain-containing protein</fullName>
    </recommendedName>
</protein>
<feature type="compositionally biased region" description="Basic residues" evidence="1">
    <location>
        <begin position="979"/>
        <end position="991"/>
    </location>
</feature>
<feature type="compositionally biased region" description="Basic and acidic residues" evidence="1">
    <location>
        <begin position="659"/>
        <end position="679"/>
    </location>
</feature>
<feature type="region of interest" description="Disordered" evidence="1">
    <location>
        <begin position="26"/>
        <end position="125"/>
    </location>
</feature>
<reference evidence="2" key="1">
    <citation type="submission" date="2019-07" db="EMBL/GenBank/DDBJ databases">
        <title>Hyphodiscus hymeniophilus genome sequencing and assembly.</title>
        <authorList>
            <person name="Kramer G."/>
            <person name="Nodwell J."/>
        </authorList>
    </citation>
    <scope>NUCLEOTIDE SEQUENCE</scope>
    <source>
        <strain evidence="2">ATCC 34498</strain>
    </source>
</reference>
<feature type="region of interest" description="Disordered" evidence="1">
    <location>
        <begin position="561"/>
        <end position="598"/>
    </location>
</feature>
<evidence type="ECO:0008006" key="4">
    <source>
        <dbReference type="Google" id="ProtNLM"/>
    </source>
</evidence>
<feature type="compositionally biased region" description="Acidic residues" evidence="1">
    <location>
        <begin position="26"/>
        <end position="37"/>
    </location>
</feature>
<feature type="region of interest" description="Disordered" evidence="1">
    <location>
        <begin position="901"/>
        <end position="991"/>
    </location>
</feature>
<accession>A0A9P6VLT7</accession>
<feature type="compositionally biased region" description="Basic and acidic residues" evidence="1">
    <location>
        <begin position="714"/>
        <end position="735"/>
    </location>
</feature>
<name>A0A9P6VLT7_9HELO</name>
<evidence type="ECO:0000256" key="1">
    <source>
        <dbReference type="SAM" id="MobiDB-lite"/>
    </source>
</evidence>
<sequence length="991" mass="111412">MEPETLIFMPNGDVTLRIMRIVMEEEDPETTIEDEQAETTPAFDPEAPAEPDEADDSELFYAPDAPDSETFYPPPRRAARGSDASSRRDRSTSPPASFWSSLKRQKAKLGEPRVDAEPATQTKPVRKERTVLSSHEVLCVVSSRHIMLASKYFESLLSGDSDEATMLRSKKHVSIALSADLDAMVILLNIVHGVSRKVPRQVNLETLRKVATLVSALGMIDAVQFFSDTWIDEFQRKGLPTAYNEKVIALLFVFWVFDRPAEFRNMTKIAQRECDENLDEHVQDIPIPCSIIDAIKKDRETAMESAIAVIHTLINKYLDGKTICDGSWEEELAYACDATVLGSLMKSSRKIGIWPKPEAPFPGRKFNELAQAIRSIRVLDVCKKSSSRRLHLLGPSNNSHGLEDSIEAAIKSIEVGVDGLDLAEYAKKSEEYNLDAQLLHPTTAEVDLDERTNDGMKEEHPGYMKVETEAIRRDYSVTPPAISTQPNPRSLEEAEQFNAKPVPEDYSVKPESPIYTRGRTHVANDPVRKDAVSRNSWNRAAEELVYKEEIATARNLQNQEAQKLVRENETAFSRNSSFHEAKNPVSEQEKRMPADPRQQDAIEHIKQQTKPVLRSWMQEVQEPIHKQPRENSRESQSKEVIKPASEEDRVSPRSSWNQRTKEPVVEQRKASPRDFRSQETRSPPAMVARSPNEQPSIEVKLSTDRRLNTNAISPRDEKAPAQESHKTPRNSPTERVRAIADRSLHRTPSFTIIPKVETRAQQYPVATRASPIEEVRILPDKSSYNVSSSLREEVKPTIPKTVSTDEARVLAEKIPNMTNPFTISDAKTPSSQPLASPIGVSTEEVMDGNRRPTATNPFTRPSNNEVASPLQSQTQTPSMSPRVPSREEVAALTNRKLNATTSFFPDTVKENNRASPQNPLVPSRSTSSEEVSKMRDPSSQVSRHIKAVVVPTLEPRQVPSDALLTTEDEDTPVPPQKFNMRKSKKKFQVKY</sequence>
<feature type="region of interest" description="Disordered" evidence="1">
    <location>
        <begin position="622"/>
        <end position="735"/>
    </location>
</feature>
<feature type="compositionally biased region" description="Polar residues" evidence="1">
    <location>
        <begin position="852"/>
        <end position="879"/>
    </location>
</feature>
<feature type="compositionally biased region" description="Basic and acidic residues" evidence="1">
    <location>
        <begin position="577"/>
        <end position="598"/>
    </location>
</feature>
<dbReference type="AlphaFoldDB" id="A0A9P6VLT7"/>
<gene>
    <name evidence="2" type="ORF">D0Z07_3555</name>
</gene>
<feature type="region of interest" description="Disordered" evidence="1">
    <location>
        <begin position="845"/>
        <end position="886"/>
    </location>
</feature>
<evidence type="ECO:0000313" key="3">
    <source>
        <dbReference type="Proteomes" id="UP000785200"/>
    </source>
</evidence>
<organism evidence="2 3">
    <name type="scientific">Hyphodiscus hymeniophilus</name>
    <dbReference type="NCBI Taxonomy" id="353542"/>
    <lineage>
        <taxon>Eukaryota</taxon>
        <taxon>Fungi</taxon>
        <taxon>Dikarya</taxon>
        <taxon>Ascomycota</taxon>
        <taxon>Pezizomycotina</taxon>
        <taxon>Leotiomycetes</taxon>
        <taxon>Helotiales</taxon>
        <taxon>Hyphodiscaceae</taxon>
        <taxon>Hyphodiscus</taxon>
    </lineage>
</organism>
<comment type="caution">
    <text evidence="2">The sequence shown here is derived from an EMBL/GenBank/DDBJ whole genome shotgun (WGS) entry which is preliminary data.</text>
</comment>
<feature type="compositionally biased region" description="Basic and acidic residues" evidence="1">
    <location>
        <begin position="622"/>
        <end position="651"/>
    </location>
</feature>
<dbReference type="OrthoDB" id="5326346at2759"/>
<dbReference type="EMBL" id="VNKQ01000007">
    <property type="protein sequence ID" value="KAG0649945.1"/>
    <property type="molecule type" value="Genomic_DNA"/>
</dbReference>
<feature type="compositionally biased region" description="Acidic residues" evidence="1">
    <location>
        <begin position="47"/>
        <end position="58"/>
    </location>
</feature>